<feature type="transmembrane region" description="Helical" evidence="1">
    <location>
        <begin position="144"/>
        <end position="164"/>
    </location>
</feature>
<keyword evidence="1" id="KW-0472">Membrane</keyword>
<proteinExistence type="predicted"/>
<accession>H5UMK9</accession>
<dbReference type="EMBL" id="BAFE01000001">
    <property type="protein sequence ID" value="GAB46967.1"/>
    <property type="molecule type" value="Genomic_DNA"/>
</dbReference>
<name>H5UMK9_9MICO</name>
<feature type="transmembrane region" description="Helical" evidence="1">
    <location>
        <begin position="119"/>
        <end position="138"/>
    </location>
</feature>
<comment type="caution">
    <text evidence="2">The sequence shown here is derived from an EMBL/GenBank/DDBJ whole genome shotgun (WGS) entry which is preliminary data.</text>
</comment>
<feature type="transmembrane region" description="Helical" evidence="1">
    <location>
        <begin position="176"/>
        <end position="199"/>
    </location>
</feature>
<organism evidence="2 3">
    <name type="scientific">Mobilicoccus pelagius NBRC 104925</name>
    <dbReference type="NCBI Taxonomy" id="1089455"/>
    <lineage>
        <taxon>Bacteria</taxon>
        <taxon>Bacillati</taxon>
        <taxon>Actinomycetota</taxon>
        <taxon>Actinomycetes</taxon>
        <taxon>Micrococcales</taxon>
        <taxon>Dermatophilaceae</taxon>
        <taxon>Mobilicoccus</taxon>
    </lineage>
</organism>
<keyword evidence="3" id="KW-1185">Reference proteome</keyword>
<feature type="transmembrane region" description="Helical" evidence="1">
    <location>
        <begin position="205"/>
        <end position="229"/>
    </location>
</feature>
<dbReference type="PANTHER" id="PTHR40761:SF1">
    <property type="entry name" value="CONSERVED INTEGRAL MEMBRANE ALANINE VALINE AND LEUCINE RICH PROTEIN-RELATED"/>
    <property type="match status" value="1"/>
</dbReference>
<protein>
    <recommendedName>
        <fullName evidence="4">EamA domain-containing protein</fullName>
    </recommendedName>
</protein>
<feature type="transmembrane region" description="Helical" evidence="1">
    <location>
        <begin position="93"/>
        <end position="112"/>
    </location>
</feature>
<evidence type="ECO:0000256" key="1">
    <source>
        <dbReference type="SAM" id="Phobius"/>
    </source>
</evidence>
<dbReference type="AlphaFoldDB" id="H5UMK9"/>
<dbReference type="STRING" id="1089455.MOPEL_001_00870"/>
<evidence type="ECO:0008006" key="4">
    <source>
        <dbReference type="Google" id="ProtNLM"/>
    </source>
</evidence>
<reference evidence="2 3" key="1">
    <citation type="submission" date="2012-02" db="EMBL/GenBank/DDBJ databases">
        <title>Whole genome shotgun sequence of Mobilicoccus pelagius NBRC 104925.</title>
        <authorList>
            <person name="Yoshida Y."/>
            <person name="Hosoyama A."/>
            <person name="Tsuchikane K."/>
            <person name="Katsumata H."/>
            <person name="Yamazaki S."/>
            <person name="Fujita N."/>
        </authorList>
    </citation>
    <scope>NUCLEOTIDE SEQUENCE [LARGE SCALE GENOMIC DNA]</scope>
    <source>
        <strain evidence="2 3">NBRC 104925</strain>
    </source>
</reference>
<feature type="transmembrane region" description="Helical" evidence="1">
    <location>
        <begin position="62"/>
        <end position="81"/>
    </location>
</feature>
<sequence length="273" mass="27934">MILSVVALVFGVLAYGWGGARLSDGAQGEAHPLKSPAWWAGTALQGAGFVLTFLARGHLPLLIVQAAVVGGLAITALIQHLAGTRALKTRDAVAIGVVVTGIALLAATTVPGPSVPITGIHDAVLGAGVAICLLALFVPLHPGVYGVLSGLGFAISAIAARLLVSEITPDIWRFWEWPWTIWASGFLLVGGLVLGQVHLTRGLAVSHAVGVLGANYVTSTIVPAAFGLVLMHEYPRHGMEWAVVAGLGLSLAGALSLLRDDQAEPAAQGSPLA</sequence>
<dbReference type="PANTHER" id="PTHR40761">
    <property type="entry name" value="CONSERVED INTEGRAL MEMBRANE ALANINE VALINE AND LEUCINE RICH PROTEIN-RELATED"/>
    <property type="match status" value="1"/>
</dbReference>
<dbReference type="OrthoDB" id="5143712at2"/>
<dbReference type="RefSeq" id="WP_009760528.1">
    <property type="nucleotide sequence ID" value="NZ_BAFE01000001.1"/>
</dbReference>
<evidence type="ECO:0000313" key="2">
    <source>
        <dbReference type="EMBL" id="GAB46967.1"/>
    </source>
</evidence>
<keyword evidence="1" id="KW-0812">Transmembrane</keyword>
<gene>
    <name evidence="2" type="ORF">MOPEL_001_00870</name>
</gene>
<keyword evidence="1" id="KW-1133">Transmembrane helix</keyword>
<evidence type="ECO:0000313" key="3">
    <source>
        <dbReference type="Proteomes" id="UP000004367"/>
    </source>
</evidence>
<dbReference type="Proteomes" id="UP000004367">
    <property type="component" value="Unassembled WGS sequence"/>
</dbReference>
<dbReference type="eggNOG" id="ENOG5034508">
    <property type="taxonomic scope" value="Bacteria"/>
</dbReference>
<feature type="transmembrane region" description="Helical" evidence="1">
    <location>
        <begin position="241"/>
        <end position="258"/>
    </location>
</feature>